<evidence type="ECO:0000256" key="2">
    <source>
        <dbReference type="ARBA" id="ARBA00022840"/>
    </source>
</evidence>
<dbReference type="PANTHER" id="PTHR16305:SF35">
    <property type="entry name" value="TRANSCRIPTIONAL ACTIVATOR DOMAIN"/>
    <property type="match status" value="1"/>
</dbReference>
<sequence>MESIGNSAASGPARLVGRDDEWSELERLLAAVRSGESRVLVLRGDAGVGKSALLGQMAAAAEDCGVLRAQGIESEMELSFATLHQLCTPLLDRLPNLPRLQAAALETVFGLRIASPPDQFLVALAVLSLLSDASRDQPLVCLVDDAQWMDRASVQVLGFVARRLQAESVLMILATREPGAELQGLPDLPVTGLGDADARTLLDTVTPTALDERIRDRIVAEARGNPLALLEFSRGLSTTQVAGGFGLLNATVPEQLEQSFLNRVAELSPATRLLMLVAAAEPLGDADLTWRAAERLGVTVDATVGQGAEDLLAVDESVTFRHPLVRTAVYRAASTEERRAVHRALAAVTDEHLDPERRAWHLAAAATGPDETVAIELELAAERAQATGGLPAAAAFLQRAVILTGDATLRAGRALIAAGASLQAGDFDAARRFVEVAERSDPDEFQSAQARLMRGQLAFASGLGADAAPLLLDAAQRLQPFTIDLARETYLMAWGAAIFAGQGDIIIAVCRAVEELPEPAEPRPLDLLLEAYAVLTTEGRAAATPALQRAAAATARLPVEDVLRWGWVATGACSAVWDQETMLSTFTRQVQLVREAGALVQLPIHISTLAVALTGRGEFGAAATLIDEADAAAAATGIPLAPYPALWLAALRGREAEASALIAETIGWAGATGQRHGVTTAQWASTVLHNGLAKYDTAAAAAREATANNYEPWVSAWALPELIEAAERLGDDSSAREALDRLVQSTTPSGTDWALGIEARSRALISTGTEADALYRDAIERLGRTKMAPELARARLLYGEWLRRDSRRVDAREQLRIAHESFSAMGMEAFAERARRELVATGEKARRRSVETRTDLTAQELQIASLAREGLSNQEIGARLFLSSRTVEWHLRKVFSKLGISSRRGLRDALPSREQLSTA</sequence>
<dbReference type="Proteomes" id="UP001501222">
    <property type="component" value="Unassembled WGS sequence"/>
</dbReference>
<dbReference type="PRINTS" id="PR00038">
    <property type="entry name" value="HTHLUXR"/>
</dbReference>
<evidence type="ECO:0000256" key="1">
    <source>
        <dbReference type="ARBA" id="ARBA00022741"/>
    </source>
</evidence>
<dbReference type="InterPro" id="IPR000792">
    <property type="entry name" value="Tscrpt_reg_LuxR_C"/>
</dbReference>
<evidence type="ECO:0000259" key="3">
    <source>
        <dbReference type="PROSITE" id="PS50043"/>
    </source>
</evidence>
<accession>A0ABP6ZAT8</accession>
<dbReference type="InterPro" id="IPR036388">
    <property type="entry name" value="WH-like_DNA-bd_sf"/>
</dbReference>
<proteinExistence type="predicted"/>
<reference evidence="5" key="1">
    <citation type="journal article" date="2019" name="Int. J. Syst. Evol. Microbiol.">
        <title>The Global Catalogue of Microorganisms (GCM) 10K type strain sequencing project: providing services to taxonomists for standard genome sequencing and annotation.</title>
        <authorList>
            <consortium name="The Broad Institute Genomics Platform"/>
            <consortium name="The Broad Institute Genome Sequencing Center for Infectious Disease"/>
            <person name="Wu L."/>
            <person name="Ma J."/>
        </authorList>
    </citation>
    <scope>NUCLEOTIDE SEQUENCE [LARGE SCALE GENOMIC DNA]</scope>
    <source>
        <strain evidence="5">JCM 16928</strain>
    </source>
</reference>
<dbReference type="Pfam" id="PF00196">
    <property type="entry name" value="GerE"/>
    <property type="match status" value="1"/>
</dbReference>
<dbReference type="Gene3D" id="1.10.10.10">
    <property type="entry name" value="Winged helix-like DNA-binding domain superfamily/Winged helix DNA-binding domain"/>
    <property type="match status" value="1"/>
</dbReference>
<dbReference type="SUPFAM" id="SSF52540">
    <property type="entry name" value="P-loop containing nucleoside triphosphate hydrolases"/>
    <property type="match status" value="1"/>
</dbReference>
<dbReference type="InterPro" id="IPR041664">
    <property type="entry name" value="AAA_16"/>
</dbReference>
<dbReference type="InterPro" id="IPR016032">
    <property type="entry name" value="Sig_transdc_resp-reg_C-effctor"/>
</dbReference>
<dbReference type="Pfam" id="PF13191">
    <property type="entry name" value="AAA_16"/>
    <property type="match status" value="1"/>
</dbReference>
<comment type="caution">
    <text evidence="4">The sequence shown here is derived from an EMBL/GenBank/DDBJ whole genome shotgun (WGS) entry which is preliminary data.</text>
</comment>
<dbReference type="CDD" id="cd06170">
    <property type="entry name" value="LuxR_C_like"/>
    <property type="match status" value="1"/>
</dbReference>
<dbReference type="Gene3D" id="3.40.50.300">
    <property type="entry name" value="P-loop containing nucleotide triphosphate hydrolases"/>
    <property type="match status" value="1"/>
</dbReference>
<name>A0ABP6ZAT8_9ACTN</name>
<feature type="domain" description="HTH luxR-type" evidence="3">
    <location>
        <begin position="849"/>
        <end position="914"/>
    </location>
</feature>
<organism evidence="4 5">
    <name type="scientific">Kribbella ginsengisoli</name>
    <dbReference type="NCBI Taxonomy" id="363865"/>
    <lineage>
        <taxon>Bacteria</taxon>
        <taxon>Bacillati</taxon>
        <taxon>Actinomycetota</taxon>
        <taxon>Actinomycetes</taxon>
        <taxon>Propionibacteriales</taxon>
        <taxon>Kribbellaceae</taxon>
        <taxon>Kribbella</taxon>
    </lineage>
</organism>
<keyword evidence="5" id="KW-1185">Reference proteome</keyword>
<protein>
    <submittedName>
        <fullName evidence="4">LuxR family transcriptional regulator</fullName>
    </submittedName>
</protein>
<dbReference type="SMART" id="SM00421">
    <property type="entry name" value="HTH_LUXR"/>
    <property type="match status" value="1"/>
</dbReference>
<dbReference type="PANTHER" id="PTHR16305">
    <property type="entry name" value="TESTICULAR SOLUBLE ADENYLYL CYCLASE"/>
    <property type="match status" value="1"/>
</dbReference>
<keyword evidence="2" id="KW-0067">ATP-binding</keyword>
<dbReference type="SUPFAM" id="SSF46894">
    <property type="entry name" value="C-terminal effector domain of the bipartite response regulators"/>
    <property type="match status" value="1"/>
</dbReference>
<dbReference type="EMBL" id="BAABAA010000027">
    <property type="protein sequence ID" value="GAA3599957.1"/>
    <property type="molecule type" value="Genomic_DNA"/>
</dbReference>
<dbReference type="RefSeq" id="WP_344850460.1">
    <property type="nucleotide sequence ID" value="NZ_BAABAA010000027.1"/>
</dbReference>
<dbReference type="InterPro" id="IPR027417">
    <property type="entry name" value="P-loop_NTPase"/>
</dbReference>
<evidence type="ECO:0000313" key="4">
    <source>
        <dbReference type="EMBL" id="GAA3599957.1"/>
    </source>
</evidence>
<dbReference type="PROSITE" id="PS50043">
    <property type="entry name" value="HTH_LUXR_2"/>
    <property type="match status" value="1"/>
</dbReference>
<evidence type="ECO:0000313" key="5">
    <source>
        <dbReference type="Proteomes" id="UP001501222"/>
    </source>
</evidence>
<gene>
    <name evidence="4" type="ORF">GCM10022235_84820</name>
</gene>
<keyword evidence="1" id="KW-0547">Nucleotide-binding</keyword>